<reference evidence="1 3" key="2">
    <citation type="submission" date="2017-05" db="EMBL/GenBank/DDBJ databases">
        <authorList>
            <person name="Blom J."/>
        </authorList>
    </citation>
    <scope>NUCLEOTIDE SEQUENCE [LARGE SCALE GENOMIC DNA]</scope>
    <source>
        <strain evidence="1">PD885</strain>
    </source>
</reference>
<reference evidence="2 4" key="1">
    <citation type="submission" date="2017-05" db="EMBL/GenBank/DDBJ databases">
        <authorList>
            <person name="Song R."/>
            <person name="Chenine A.L."/>
            <person name="Ruprecht R.M."/>
        </authorList>
    </citation>
    <scope>NUCLEOTIDE SEQUENCE [LARGE SCALE GENOMIC DNA]</scope>
    <source>
        <strain evidence="2">PD5205</strain>
    </source>
</reference>
<dbReference type="RefSeq" id="WP_002813940.1">
    <property type="nucleotide sequence ID" value="NZ_CP016830.1"/>
</dbReference>
<accession>A0A1Y6H9H8</accession>
<protein>
    <submittedName>
        <fullName evidence="2">Uncharacterized protein</fullName>
    </submittedName>
</protein>
<dbReference type="Proteomes" id="UP000195877">
    <property type="component" value="Chromosome 1"/>
</dbReference>
<evidence type="ECO:0000313" key="1">
    <source>
        <dbReference type="EMBL" id="SMQ98073.1"/>
    </source>
</evidence>
<evidence type="ECO:0000313" key="4">
    <source>
        <dbReference type="Proteomes" id="UP000195953"/>
    </source>
</evidence>
<organism evidence="2 4">
    <name type="scientific">Xanthomonas fragariae</name>
    <dbReference type="NCBI Taxonomy" id="48664"/>
    <lineage>
        <taxon>Bacteria</taxon>
        <taxon>Pseudomonadati</taxon>
        <taxon>Pseudomonadota</taxon>
        <taxon>Gammaproteobacteria</taxon>
        <taxon>Lysobacterales</taxon>
        <taxon>Lysobacteraceae</taxon>
        <taxon>Xanthomonas</taxon>
    </lineage>
</organism>
<evidence type="ECO:0000313" key="3">
    <source>
        <dbReference type="Proteomes" id="UP000195877"/>
    </source>
</evidence>
<dbReference type="EMBL" id="LT853885">
    <property type="protein sequence ID" value="SMR04463.1"/>
    <property type="molecule type" value="Genomic_DNA"/>
</dbReference>
<evidence type="ECO:0000313" key="2">
    <source>
        <dbReference type="EMBL" id="SMR04463.1"/>
    </source>
</evidence>
<dbReference type="Proteomes" id="UP000195953">
    <property type="component" value="Chromosome 1"/>
</dbReference>
<dbReference type="AlphaFoldDB" id="A0A1Y6H9H8"/>
<dbReference type="KEGG" id="xfr:BER92_15485"/>
<name>A0A1Y6H9H8_9XANT</name>
<sequence length="71" mass="7706">MSSSTVTQDPVSAVLEQAQHAFAPHVRSKNAYSRPIGSTEAAHLMTFLCQTHSAKQPQILLPPQVRDHNAA</sequence>
<gene>
    <name evidence="2" type="ORF">PD5205_03185</name>
    <name evidence="1" type="ORF">PD885_00810</name>
</gene>
<dbReference type="OrthoDB" id="6002163at2"/>
<dbReference type="GeneID" id="61893242"/>
<keyword evidence="3" id="KW-1185">Reference proteome</keyword>
<proteinExistence type="predicted"/>
<dbReference type="EMBL" id="LT853882">
    <property type="protein sequence ID" value="SMQ98073.1"/>
    <property type="molecule type" value="Genomic_DNA"/>
</dbReference>